<feature type="transmembrane region" description="Helical" evidence="1">
    <location>
        <begin position="57"/>
        <end position="78"/>
    </location>
</feature>
<keyword evidence="1" id="KW-0812">Transmembrane</keyword>
<protein>
    <recommendedName>
        <fullName evidence="4">Facilitated glucose transporter</fullName>
    </recommendedName>
</protein>
<feature type="transmembrane region" description="Helical" evidence="1">
    <location>
        <begin position="29"/>
        <end position="51"/>
    </location>
</feature>
<reference evidence="2 3" key="1">
    <citation type="submission" date="2018-12" db="EMBL/GenBank/DDBJ databases">
        <authorList>
            <consortium name="Pathogen Informatics"/>
        </authorList>
    </citation>
    <scope>NUCLEOTIDE SEQUENCE [LARGE SCALE GENOMIC DNA]</scope>
    <source>
        <strain evidence="2 3">NCTC10437</strain>
    </source>
</reference>
<evidence type="ECO:0000313" key="3">
    <source>
        <dbReference type="Proteomes" id="UP000279306"/>
    </source>
</evidence>
<dbReference type="OrthoDB" id="4774349at2"/>
<name>A0A3S4VRR1_MYCAU</name>
<dbReference type="Proteomes" id="UP000279306">
    <property type="component" value="Chromosome"/>
</dbReference>
<dbReference type="RefSeq" id="WP_048633460.1">
    <property type="nucleotide sequence ID" value="NZ_CVQQ01000011.1"/>
</dbReference>
<dbReference type="STRING" id="1791.GCA_001049355_03591"/>
<feature type="transmembrane region" description="Helical" evidence="1">
    <location>
        <begin position="85"/>
        <end position="104"/>
    </location>
</feature>
<evidence type="ECO:0000313" key="2">
    <source>
        <dbReference type="EMBL" id="VEG57258.1"/>
    </source>
</evidence>
<dbReference type="EMBL" id="LR134356">
    <property type="protein sequence ID" value="VEG57258.1"/>
    <property type="molecule type" value="Genomic_DNA"/>
</dbReference>
<feature type="transmembrane region" description="Helical" evidence="1">
    <location>
        <begin position="110"/>
        <end position="131"/>
    </location>
</feature>
<keyword evidence="3" id="KW-1185">Reference proteome</keyword>
<gene>
    <name evidence="2" type="ORF">NCTC10437_04266</name>
</gene>
<evidence type="ECO:0000256" key="1">
    <source>
        <dbReference type="SAM" id="Phobius"/>
    </source>
</evidence>
<sequence>MGCRLARLGARQHSDLTTPTLPASDRLRFLVLAALGLDGVLSALMAVFFLPLRIGPVPFPISALISGVLNAAMVWVALQWTSNPRLAALPLWTWLATVVMFTIVNPGEDIVFGGTGIMEFGPVLLVALGALPAAWMLMRQPPTAGAGSTRGVR</sequence>
<organism evidence="2 3">
    <name type="scientific">Mycolicibacterium aurum</name>
    <name type="common">Mycobacterium aurum</name>
    <dbReference type="NCBI Taxonomy" id="1791"/>
    <lineage>
        <taxon>Bacteria</taxon>
        <taxon>Bacillati</taxon>
        <taxon>Actinomycetota</taxon>
        <taxon>Actinomycetes</taxon>
        <taxon>Mycobacteriales</taxon>
        <taxon>Mycobacteriaceae</taxon>
        <taxon>Mycolicibacterium</taxon>
    </lineage>
</organism>
<keyword evidence="1" id="KW-0472">Membrane</keyword>
<keyword evidence="1" id="KW-1133">Transmembrane helix</keyword>
<accession>A0A3S4VRR1</accession>
<dbReference type="KEGG" id="mauu:NCTC10437_04266"/>
<dbReference type="AlphaFoldDB" id="A0A3S4VRR1"/>
<evidence type="ECO:0008006" key="4">
    <source>
        <dbReference type="Google" id="ProtNLM"/>
    </source>
</evidence>
<proteinExistence type="predicted"/>